<dbReference type="PANTHER" id="PTHR43357">
    <property type="entry name" value="INNER MEMBRANE ABC TRANSPORTER PERMEASE PROTEIN YDCV"/>
    <property type="match status" value="1"/>
</dbReference>
<dbReference type="EMBL" id="CP014546">
    <property type="protein sequence ID" value="AMN80545.1"/>
    <property type="molecule type" value="Genomic_DNA"/>
</dbReference>
<dbReference type="PROSITE" id="PS50928">
    <property type="entry name" value="ABC_TM1"/>
    <property type="match status" value="1"/>
</dbReference>
<evidence type="ECO:0000256" key="3">
    <source>
        <dbReference type="ARBA" id="ARBA00022475"/>
    </source>
</evidence>
<organism evidence="10 11">
    <name type="scientific">Pseudomonas azotoformans</name>
    <dbReference type="NCBI Taxonomy" id="47878"/>
    <lineage>
        <taxon>Bacteria</taxon>
        <taxon>Pseudomonadati</taxon>
        <taxon>Pseudomonadota</taxon>
        <taxon>Gammaproteobacteria</taxon>
        <taxon>Pseudomonadales</taxon>
        <taxon>Pseudomonadaceae</taxon>
        <taxon>Pseudomonas</taxon>
    </lineage>
</organism>
<dbReference type="PANTHER" id="PTHR43357:SF4">
    <property type="entry name" value="INNER MEMBRANE ABC TRANSPORTER PERMEASE PROTEIN YDCV"/>
    <property type="match status" value="1"/>
</dbReference>
<feature type="transmembrane region" description="Helical" evidence="8">
    <location>
        <begin position="79"/>
        <end position="105"/>
    </location>
</feature>
<keyword evidence="3" id="KW-1003">Cell membrane</keyword>
<dbReference type="InterPro" id="IPR035906">
    <property type="entry name" value="MetI-like_sf"/>
</dbReference>
<keyword evidence="4" id="KW-0997">Cell inner membrane</keyword>
<feature type="transmembrane region" description="Helical" evidence="8">
    <location>
        <begin position="206"/>
        <end position="232"/>
    </location>
</feature>
<dbReference type="RefSeq" id="WP_061436556.1">
    <property type="nucleotide sequence ID" value="NZ_CP014546.1"/>
</dbReference>
<feature type="transmembrane region" description="Helical" evidence="8">
    <location>
        <begin position="252"/>
        <end position="270"/>
    </location>
</feature>
<keyword evidence="7 8" id="KW-0472">Membrane</keyword>
<dbReference type="KEGG" id="pazo:AYR47_20495"/>
<evidence type="ECO:0000256" key="1">
    <source>
        <dbReference type="ARBA" id="ARBA00004429"/>
    </source>
</evidence>
<feature type="domain" description="ABC transmembrane type-1" evidence="9">
    <location>
        <begin position="84"/>
        <end position="271"/>
    </location>
</feature>
<dbReference type="GO" id="GO:0005886">
    <property type="term" value="C:plasma membrane"/>
    <property type="evidence" value="ECO:0007669"/>
    <property type="project" value="UniProtKB-SubCell"/>
</dbReference>
<evidence type="ECO:0000256" key="4">
    <source>
        <dbReference type="ARBA" id="ARBA00022519"/>
    </source>
</evidence>
<accession>A0A127I139</accession>
<dbReference type="Pfam" id="PF00528">
    <property type="entry name" value="BPD_transp_1"/>
    <property type="match status" value="1"/>
</dbReference>
<protein>
    <recommendedName>
        <fullName evidence="9">ABC transmembrane type-1 domain-containing protein</fullName>
    </recommendedName>
</protein>
<comment type="subcellular location">
    <subcellularLocation>
        <location evidence="1">Cell inner membrane</location>
        <topology evidence="1">Multi-pass membrane protein</topology>
    </subcellularLocation>
    <subcellularLocation>
        <location evidence="8">Cell membrane</location>
        <topology evidence="8">Multi-pass membrane protein</topology>
    </subcellularLocation>
</comment>
<reference evidence="10 11" key="1">
    <citation type="submission" date="2016-02" db="EMBL/GenBank/DDBJ databases">
        <title>Complete genome sequence of Pseudomonas azotoformans S4.</title>
        <authorList>
            <person name="Fang Y."/>
            <person name="Wu L."/>
            <person name="Feng G."/>
        </authorList>
    </citation>
    <scope>NUCLEOTIDE SEQUENCE [LARGE SCALE GENOMIC DNA]</scope>
    <source>
        <strain evidence="10 11">S4</strain>
    </source>
</reference>
<keyword evidence="5 8" id="KW-0812">Transmembrane</keyword>
<evidence type="ECO:0000256" key="8">
    <source>
        <dbReference type="RuleBase" id="RU363032"/>
    </source>
</evidence>
<dbReference type="Gene3D" id="1.10.3720.10">
    <property type="entry name" value="MetI-like"/>
    <property type="match status" value="1"/>
</dbReference>
<evidence type="ECO:0000313" key="10">
    <source>
        <dbReference type="EMBL" id="AMN80545.1"/>
    </source>
</evidence>
<dbReference type="CDD" id="cd06261">
    <property type="entry name" value="TM_PBP2"/>
    <property type="match status" value="1"/>
</dbReference>
<feature type="transmembrane region" description="Helical" evidence="8">
    <location>
        <begin position="29"/>
        <end position="54"/>
    </location>
</feature>
<feature type="transmembrane region" description="Helical" evidence="8">
    <location>
        <begin position="153"/>
        <end position="174"/>
    </location>
</feature>
<dbReference type="GO" id="GO:0055085">
    <property type="term" value="P:transmembrane transport"/>
    <property type="evidence" value="ECO:0007669"/>
    <property type="project" value="InterPro"/>
</dbReference>
<keyword evidence="6 8" id="KW-1133">Transmembrane helix</keyword>
<name>A0A127I139_PSEAZ</name>
<dbReference type="InterPro" id="IPR000515">
    <property type="entry name" value="MetI-like"/>
</dbReference>
<sequence length="284" mass="31201">MNTVPTVSQPAAQKNAAKRFTPRIDIARLLSFAGLLLAAGFLLLPILVIVPLSFGDQRYLAFPEGTWSFRHYLELLNGAWLSSILQSLGLAVAVGLVSTALAFLFATGIWLEPRYRVALTGVVLLPMIVPQVVSAMSIYYLGAKVQQLDTLNGVGFGHLMMALPYSLIAMLVAYSRLDTSLYKASRSLGAGLWMTIRQVLMPNVKVGMAGSFFMAFIMSWEEVVVTLFTSGLNVITLPKRIWDGLRYNLDPAIAAVSTVMIFITLVVLLVRMYRHDKNADSPAR</sequence>
<evidence type="ECO:0000256" key="7">
    <source>
        <dbReference type="ARBA" id="ARBA00023136"/>
    </source>
</evidence>
<comment type="similarity">
    <text evidence="8">Belongs to the binding-protein-dependent transport system permease family.</text>
</comment>
<evidence type="ECO:0000313" key="11">
    <source>
        <dbReference type="Proteomes" id="UP000070516"/>
    </source>
</evidence>
<proteinExistence type="inferred from homology"/>
<gene>
    <name evidence="10" type="ORF">AYR47_20495</name>
</gene>
<evidence type="ECO:0000256" key="2">
    <source>
        <dbReference type="ARBA" id="ARBA00022448"/>
    </source>
</evidence>
<dbReference type="Proteomes" id="UP000070516">
    <property type="component" value="Chromosome"/>
</dbReference>
<evidence type="ECO:0000256" key="6">
    <source>
        <dbReference type="ARBA" id="ARBA00022989"/>
    </source>
</evidence>
<feature type="transmembrane region" description="Helical" evidence="8">
    <location>
        <begin position="117"/>
        <end position="141"/>
    </location>
</feature>
<dbReference type="AlphaFoldDB" id="A0A127I139"/>
<evidence type="ECO:0000256" key="5">
    <source>
        <dbReference type="ARBA" id="ARBA00022692"/>
    </source>
</evidence>
<dbReference type="SUPFAM" id="SSF161098">
    <property type="entry name" value="MetI-like"/>
    <property type="match status" value="1"/>
</dbReference>
<evidence type="ECO:0000259" key="9">
    <source>
        <dbReference type="PROSITE" id="PS50928"/>
    </source>
</evidence>
<keyword evidence="2 8" id="KW-0813">Transport</keyword>